<organism evidence="1 2">
    <name type="scientific">Paramuricea clavata</name>
    <name type="common">Red gorgonian</name>
    <name type="synonym">Violescent sea-whip</name>
    <dbReference type="NCBI Taxonomy" id="317549"/>
    <lineage>
        <taxon>Eukaryota</taxon>
        <taxon>Metazoa</taxon>
        <taxon>Cnidaria</taxon>
        <taxon>Anthozoa</taxon>
        <taxon>Octocorallia</taxon>
        <taxon>Malacalcyonacea</taxon>
        <taxon>Plexauridae</taxon>
        <taxon>Paramuricea</taxon>
    </lineage>
</organism>
<evidence type="ECO:0000313" key="1">
    <source>
        <dbReference type="EMBL" id="CAB4012465.1"/>
    </source>
</evidence>
<feature type="non-terminal residue" evidence="1">
    <location>
        <position position="100"/>
    </location>
</feature>
<dbReference type="OrthoDB" id="5975730at2759"/>
<dbReference type="PANTHER" id="PTHR47331">
    <property type="entry name" value="PHD-TYPE DOMAIN-CONTAINING PROTEIN"/>
    <property type="match status" value="1"/>
</dbReference>
<protein>
    <submittedName>
        <fullName evidence="1">Uncharacterized protein</fullName>
    </submittedName>
</protein>
<dbReference type="Proteomes" id="UP001152795">
    <property type="component" value="Unassembled WGS sequence"/>
</dbReference>
<accession>A0A6S7I1A1</accession>
<proteinExistence type="predicted"/>
<sequence length="100" mass="11174">THFGGMFESMIKSAKQAIAAVLPNADVNDEELQTVFTGVESLLNSRPLTTISDDPNDELVLTPNHFLIGQMGGDVVHENVDTTVFNAQKRWRRIQELVRH</sequence>
<keyword evidence="2" id="KW-1185">Reference proteome</keyword>
<name>A0A6S7I1A1_PARCT</name>
<gene>
    <name evidence="1" type="ORF">PACLA_8A007241</name>
</gene>
<feature type="non-terminal residue" evidence="1">
    <location>
        <position position="1"/>
    </location>
</feature>
<comment type="caution">
    <text evidence="1">The sequence shown here is derived from an EMBL/GenBank/DDBJ whole genome shotgun (WGS) entry which is preliminary data.</text>
</comment>
<dbReference type="AlphaFoldDB" id="A0A6S7I1A1"/>
<dbReference type="EMBL" id="CACRXK020007519">
    <property type="protein sequence ID" value="CAB4012465.1"/>
    <property type="molecule type" value="Genomic_DNA"/>
</dbReference>
<evidence type="ECO:0000313" key="2">
    <source>
        <dbReference type="Proteomes" id="UP001152795"/>
    </source>
</evidence>
<reference evidence="1" key="1">
    <citation type="submission" date="2020-04" db="EMBL/GenBank/DDBJ databases">
        <authorList>
            <person name="Alioto T."/>
            <person name="Alioto T."/>
            <person name="Gomez Garrido J."/>
        </authorList>
    </citation>
    <scope>NUCLEOTIDE SEQUENCE</scope>
    <source>
        <strain evidence="1">A484AB</strain>
    </source>
</reference>